<dbReference type="HOGENOM" id="CLU_1435149_0_0_1"/>
<proteinExistence type="predicted"/>
<name>A0A015KDV5_RHIIW</name>
<dbReference type="AlphaFoldDB" id="A0A015KDV5"/>
<reference evidence="1 2" key="1">
    <citation type="submission" date="2014-02" db="EMBL/GenBank/DDBJ databases">
        <title>Single nucleus genome sequencing reveals high similarity among nuclei of an endomycorrhizal fungus.</title>
        <authorList>
            <person name="Lin K."/>
            <person name="Geurts R."/>
            <person name="Zhang Z."/>
            <person name="Limpens E."/>
            <person name="Saunders D.G."/>
            <person name="Mu D."/>
            <person name="Pang E."/>
            <person name="Cao H."/>
            <person name="Cha H."/>
            <person name="Lin T."/>
            <person name="Zhou Q."/>
            <person name="Shang Y."/>
            <person name="Li Y."/>
            <person name="Ivanov S."/>
            <person name="Sharma T."/>
            <person name="Velzen R.V."/>
            <person name="Ruijter N.D."/>
            <person name="Aanen D.K."/>
            <person name="Win J."/>
            <person name="Kamoun S."/>
            <person name="Bisseling T."/>
            <person name="Huang S."/>
        </authorList>
    </citation>
    <scope>NUCLEOTIDE SEQUENCE [LARGE SCALE GENOMIC DNA]</scope>
    <source>
        <strain evidence="2">DAOM197198w</strain>
    </source>
</reference>
<organism evidence="1 2">
    <name type="scientific">Rhizophagus irregularis (strain DAOM 197198w)</name>
    <name type="common">Glomus intraradices</name>
    <dbReference type="NCBI Taxonomy" id="1432141"/>
    <lineage>
        <taxon>Eukaryota</taxon>
        <taxon>Fungi</taxon>
        <taxon>Fungi incertae sedis</taxon>
        <taxon>Mucoromycota</taxon>
        <taxon>Glomeromycotina</taxon>
        <taxon>Glomeromycetes</taxon>
        <taxon>Glomerales</taxon>
        <taxon>Glomeraceae</taxon>
        <taxon>Rhizophagus</taxon>
    </lineage>
</organism>
<dbReference type="Proteomes" id="UP000022910">
    <property type="component" value="Unassembled WGS sequence"/>
</dbReference>
<dbReference type="OrthoDB" id="2394413at2759"/>
<evidence type="ECO:0000313" key="2">
    <source>
        <dbReference type="Proteomes" id="UP000022910"/>
    </source>
</evidence>
<dbReference type="EMBL" id="JEMT01010105">
    <property type="protein sequence ID" value="EXX77785.1"/>
    <property type="molecule type" value="Genomic_DNA"/>
</dbReference>
<protein>
    <submittedName>
        <fullName evidence="1">Uncharacterized protein</fullName>
    </submittedName>
</protein>
<gene>
    <name evidence="1" type="ORF">RirG_020650</name>
</gene>
<keyword evidence="2" id="KW-1185">Reference proteome</keyword>
<evidence type="ECO:0000313" key="1">
    <source>
        <dbReference type="EMBL" id="EXX77785.1"/>
    </source>
</evidence>
<sequence>MLKIAIENKIQDAVQQIIELTQDYSENYMTIISLNLAILCDYYPDFIIKYISSTSIILSPYCICIGNSKNPSLHSYANIIYIKESNTNNNVFKPISANYEVVNFIVPFPQICVYQDDSKRNDYENNVTKKNHDIKSKIITILKKMITGLKIIMMIPKSNSIWNEFLYKPKSILFCNIDSNHFIICGILP</sequence>
<comment type="caution">
    <text evidence="1">The sequence shown here is derived from an EMBL/GenBank/DDBJ whole genome shotgun (WGS) entry which is preliminary data.</text>
</comment>
<accession>A0A015KDV5</accession>